<name>A0A160TJT6_9ZZZZ</name>
<sequence>MLVRQVAAMGIKIDELGEIHSRRPGITVREIKAGDIDREALRAASIAEALTATGAFPRHLERIREILRACFPPHVLATISSWSMTHKTGPDGVAVDGIVAGLEQHHVELLQAILLRMDRWEWGVERASYQQIGEVMGELKALATAFQRRRALEVDKVSSDPQRLAVTLIQERLRDQTQMIRNWGRYDEMVRIVRELHAPLDDGFRSHHGFGASELVDVACGLVDMIQRRLSARLALLDGIMRGRTRKAILHAYFERYDGVDGDPEEFRASLSPKTTLRQLRMMLHEHASTGLMLEFVVDPGDLAARIGMSTQVVESVFAAIGLVPGVLRSKEPEHLFLDNPVWKRPAIRDGAEFLLFLPQTIVGFLPDLLRELAVEAGLEKRLERRRGRYLEDETARLISVALPTARVLPSVKWSWKGVSYETDVIAVVDKVVVIAEAKSAILTDAALRGAVNSARRHVKDLLVEPAVQSARLQDILQAAGEGDAEAMAVAASLGLGIDAADIEQTIRLSVTLDDFATLASAQAELKHAGWFPNALVQPATMTLADLGTCTDILDRPLFFLHYLIGRERIQRAAPVFGDELDYLGTYLNSGLDLAEVVAGTHKGMFSRMSMAIDAYHLALGMGREVAKPGPRVSPYVAAVLDKLEVGQRPSWTTTGLTLLDAVPPGTGDGIEEALEELAAEVEDGGKGPDPGVLLACADSRRAVAAFHVFAARDRDEVPERLQLLGQYAMETTETDRCVMFGRMLERWDQPFSIAGWVEAEEADT</sequence>
<protein>
    <submittedName>
        <fullName evidence="1">Miscellaneous hypothetical/partial homology</fullName>
    </submittedName>
</protein>
<proteinExistence type="predicted"/>
<gene>
    <name evidence="1" type="ORF">MGWOODY_Smn2332</name>
</gene>
<organism evidence="1">
    <name type="scientific">hydrothermal vent metagenome</name>
    <dbReference type="NCBI Taxonomy" id="652676"/>
    <lineage>
        <taxon>unclassified sequences</taxon>
        <taxon>metagenomes</taxon>
        <taxon>ecological metagenomes</taxon>
    </lineage>
</organism>
<dbReference type="EMBL" id="CZQE01000061">
    <property type="protein sequence ID" value="CUS43519.1"/>
    <property type="molecule type" value="Genomic_DNA"/>
</dbReference>
<evidence type="ECO:0000313" key="1">
    <source>
        <dbReference type="EMBL" id="CUS43519.1"/>
    </source>
</evidence>
<accession>A0A160TJT6</accession>
<reference evidence="1" key="1">
    <citation type="submission" date="2015-10" db="EMBL/GenBank/DDBJ databases">
        <authorList>
            <person name="Gilbert D.G."/>
        </authorList>
    </citation>
    <scope>NUCLEOTIDE SEQUENCE</scope>
</reference>
<dbReference type="AlphaFoldDB" id="A0A160TJT6"/>